<proteinExistence type="predicted"/>
<evidence type="ECO:0000313" key="2">
    <source>
        <dbReference type="Proteomes" id="UP001056120"/>
    </source>
</evidence>
<dbReference type="EMBL" id="CM042019">
    <property type="protein sequence ID" value="KAI3823090.1"/>
    <property type="molecule type" value="Genomic_DNA"/>
</dbReference>
<accession>A0ACB9JSZ2</accession>
<organism evidence="1 2">
    <name type="scientific">Smallanthus sonchifolius</name>
    <dbReference type="NCBI Taxonomy" id="185202"/>
    <lineage>
        <taxon>Eukaryota</taxon>
        <taxon>Viridiplantae</taxon>
        <taxon>Streptophyta</taxon>
        <taxon>Embryophyta</taxon>
        <taxon>Tracheophyta</taxon>
        <taxon>Spermatophyta</taxon>
        <taxon>Magnoliopsida</taxon>
        <taxon>eudicotyledons</taxon>
        <taxon>Gunneridae</taxon>
        <taxon>Pentapetalae</taxon>
        <taxon>asterids</taxon>
        <taxon>campanulids</taxon>
        <taxon>Asterales</taxon>
        <taxon>Asteraceae</taxon>
        <taxon>Asteroideae</taxon>
        <taxon>Heliantheae alliance</taxon>
        <taxon>Millerieae</taxon>
        <taxon>Smallanthus</taxon>
    </lineage>
</organism>
<evidence type="ECO:0000313" key="1">
    <source>
        <dbReference type="EMBL" id="KAI3823090.1"/>
    </source>
</evidence>
<reference evidence="2" key="1">
    <citation type="journal article" date="2022" name="Mol. Ecol. Resour.">
        <title>The genomes of chicory, endive, great burdock and yacon provide insights into Asteraceae palaeo-polyploidization history and plant inulin production.</title>
        <authorList>
            <person name="Fan W."/>
            <person name="Wang S."/>
            <person name="Wang H."/>
            <person name="Wang A."/>
            <person name="Jiang F."/>
            <person name="Liu H."/>
            <person name="Zhao H."/>
            <person name="Xu D."/>
            <person name="Zhang Y."/>
        </authorList>
    </citation>
    <scope>NUCLEOTIDE SEQUENCE [LARGE SCALE GENOMIC DNA]</scope>
    <source>
        <strain evidence="2">cv. Yunnan</strain>
    </source>
</reference>
<dbReference type="Proteomes" id="UP001056120">
    <property type="component" value="Linkage Group LG02"/>
</dbReference>
<keyword evidence="2" id="KW-1185">Reference proteome</keyword>
<protein>
    <submittedName>
        <fullName evidence="1">Uncharacterized protein</fullName>
    </submittedName>
</protein>
<comment type="caution">
    <text evidence="1">The sequence shown here is derived from an EMBL/GenBank/DDBJ whole genome shotgun (WGS) entry which is preliminary data.</text>
</comment>
<gene>
    <name evidence="1" type="ORF">L1987_04516</name>
</gene>
<reference evidence="1 2" key="2">
    <citation type="journal article" date="2022" name="Mol. Ecol. Resour.">
        <title>The genomes of chicory, endive, great burdock and yacon provide insights into Asteraceae paleo-polyploidization history and plant inulin production.</title>
        <authorList>
            <person name="Fan W."/>
            <person name="Wang S."/>
            <person name="Wang H."/>
            <person name="Wang A."/>
            <person name="Jiang F."/>
            <person name="Liu H."/>
            <person name="Zhao H."/>
            <person name="Xu D."/>
            <person name="Zhang Y."/>
        </authorList>
    </citation>
    <scope>NUCLEOTIDE SEQUENCE [LARGE SCALE GENOMIC DNA]</scope>
    <source>
        <strain evidence="2">cv. Yunnan</strain>
        <tissue evidence="1">Leaves</tissue>
    </source>
</reference>
<sequence>MALEDKHQQQQPDGIETSQSSPQSVLTILTEIIVEILSRLPVDSLLRCRSVCKLWRSLISNHHFVNSHLTLSTRNNHYAHHRVIFSTSRRRILKTFNLYDALYDSSVNALKLDYPFKRPRKSVGIVGSCNGLLCISIEDDTLFIWNPSTRKSNSLPSYGYKARVWSTHYGFGYEESTDDYKVVEICVKFKERYKCETFVKMYSLRNGNWKNIGAFPQMPGDYYGKCLNGALHWVANGDLEWTASEVVIVSYDWNIISLDLATETYGEVLQPVYDEGDKDLTLGSLREWLCVLCNYRGIRADLWVMKVYGVKDSWTKLVSIPYLTDPETDKFSVPLCISNDGKILLQLGSKLIVYDSKNGSFSENQNFDKCVQASTFVESLVSPIPAAGLGDRF</sequence>
<name>A0ACB9JSZ2_9ASTR</name>